<sequence length="111" mass="12283">MSVHIQKTSNRKHRTSCFLGCFGFSVQDDVEKKISTDGGSGVGGGGKEKYGGQRISRYWFRRMKKSSAKTVPMNNSKFAPKLRSSKEIHVLKKDKNLYATSDQLPAAAAAR</sequence>
<reference evidence="2" key="1">
    <citation type="submission" date="2024-07" db="EMBL/GenBank/DDBJ databases">
        <title>Two chromosome-level genome assemblies of Korean endemic species Abeliophyllum distichum and Forsythia ovata (Oleaceae).</title>
        <authorList>
            <person name="Jang H."/>
        </authorList>
    </citation>
    <scope>NUCLEOTIDE SEQUENCE [LARGE SCALE GENOMIC DNA]</scope>
</reference>
<dbReference type="Proteomes" id="UP001604277">
    <property type="component" value="Unassembled WGS sequence"/>
</dbReference>
<dbReference type="AlphaFoldDB" id="A0ABD1TAL2"/>
<protein>
    <submittedName>
        <fullName evidence="1">Uncharacterized protein</fullName>
    </submittedName>
</protein>
<proteinExistence type="predicted"/>
<dbReference type="EMBL" id="JBFOLJ010000009">
    <property type="protein sequence ID" value="KAL2509773.1"/>
    <property type="molecule type" value="Genomic_DNA"/>
</dbReference>
<evidence type="ECO:0000313" key="1">
    <source>
        <dbReference type="EMBL" id="KAL2509773.1"/>
    </source>
</evidence>
<name>A0ABD1TAL2_9LAMI</name>
<evidence type="ECO:0000313" key="2">
    <source>
        <dbReference type="Proteomes" id="UP001604277"/>
    </source>
</evidence>
<organism evidence="1 2">
    <name type="scientific">Forsythia ovata</name>
    <dbReference type="NCBI Taxonomy" id="205694"/>
    <lineage>
        <taxon>Eukaryota</taxon>
        <taxon>Viridiplantae</taxon>
        <taxon>Streptophyta</taxon>
        <taxon>Embryophyta</taxon>
        <taxon>Tracheophyta</taxon>
        <taxon>Spermatophyta</taxon>
        <taxon>Magnoliopsida</taxon>
        <taxon>eudicotyledons</taxon>
        <taxon>Gunneridae</taxon>
        <taxon>Pentapetalae</taxon>
        <taxon>asterids</taxon>
        <taxon>lamiids</taxon>
        <taxon>Lamiales</taxon>
        <taxon>Oleaceae</taxon>
        <taxon>Forsythieae</taxon>
        <taxon>Forsythia</taxon>
    </lineage>
</organism>
<comment type="caution">
    <text evidence="1">The sequence shown here is derived from an EMBL/GenBank/DDBJ whole genome shotgun (WGS) entry which is preliminary data.</text>
</comment>
<gene>
    <name evidence="1" type="ORF">Fot_33420</name>
</gene>
<keyword evidence="2" id="KW-1185">Reference proteome</keyword>
<accession>A0ABD1TAL2</accession>